<reference evidence="2 3" key="1">
    <citation type="journal article" date="2016" name="BMC Genomics">
        <title>Comparative genomics reveals Cyclospora cayetanensis possesses coccidia-like metabolism and invasion components but unique surface antigens.</title>
        <authorList>
            <person name="Liu S."/>
            <person name="Wang L."/>
            <person name="Zheng H."/>
            <person name="Xu Z."/>
            <person name="Roellig D.M."/>
            <person name="Li N."/>
            <person name="Frace M.A."/>
            <person name="Tang K."/>
            <person name="Arrowood M.J."/>
            <person name="Moss D.M."/>
            <person name="Zhang L."/>
            <person name="Feng Y."/>
            <person name="Xiao L."/>
        </authorList>
    </citation>
    <scope>NUCLEOTIDE SEQUENCE [LARGE SCALE GENOMIC DNA]</scope>
    <source>
        <strain evidence="2 3">CHN_HEN01</strain>
    </source>
</reference>
<dbReference type="Proteomes" id="UP000095192">
    <property type="component" value="Unassembled WGS sequence"/>
</dbReference>
<dbReference type="AlphaFoldDB" id="A0A1D3CZY5"/>
<accession>A0A1D3CZY5</accession>
<evidence type="ECO:0000256" key="1">
    <source>
        <dbReference type="SAM" id="MobiDB-lite"/>
    </source>
</evidence>
<dbReference type="VEuPathDB" id="ToxoDB:cyc_06079"/>
<feature type="region of interest" description="Disordered" evidence="1">
    <location>
        <begin position="183"/>
        <end position="219"/>
    </location>
</feature>
<proteinExistence type="predicted"/>
<evidence type="ECO:0000313" key="3">
    <source>
        <dbReference type="Proteomes" id="UP000095192"/>
    </source>
</evidence>
<sequence>MPPRSLSSSSADLLQQAPDLDLFLPISVEDLRPKSPALTVSPVSSCLTSQGPLVTPDACPLLTLEADRRVRFRDSDEEWLLTEEVSVASASVRCSEENTAADTSAANAHNALPDEGVARETGAPSLEATGTTLPCMILEEELQEKTNDIVTSHARSDTELQNGSSSVSAAECAGTPQCSQQVTADAVTPHGSLQRRRLHSPPCLMTSHPPKSCVRMQSDGGSFPGLQVLNSFISLESMRSSTQSADSQEALPFGTPFAAEKHYGVHDHRLRTYAGYRVSSLVDAVSFGRRQGAYQPQVSQPAALVDIAALDID</sequence>
<comment type="caution">
    <text evidence="2">The sequence shown here is derived from an EMBL/GenBank/DDBJ whole genome shotgun (WGS) entry which is preliminary data.</text>
</comment>
<dbReference type="VEuPathDB" id="ToxoDB:LOC34622322"/>
<gene>
    <name evidence="2" type="ORF">cyc_06079</name>
</gene>
<keyword evidence="3" id="KW-1185">Reference proteome</keyword>
<protein>
    <submittedName>
        <fullName evidence="2">Uncharacterized protein</fullName>
    </submittedName>
</protein>
<dbReference type="InParanoid" id="A0A1D3CZY5"/>
<dbReference type="EMBL" id="JROU02001331">
    <property type="protein sequence ID" value="OEH76770.1"/>
    <property type="molecule type" value="Genomic_DNA"/>
</dbReference>
<evidence type="ECO:0000313" key="2">
    <source>
        <dbReference type="EMBL" id="OEH76770.1"/>
    </source>
</evidence>
<organism evidence="2 3">
    <name type="scientific">Cyclospora cayetanensis</name>
    <dbReference type="NCBI Taxonomy" id="88456"/>
    <lineage>
        <taxon>Eukaryota</taxon>
        <taxon>Sar</taxon>
        <taxon>Alveolata</taxon>
        <taxon>Apicomplexa</taxon>
        <taxon>Conoidasida</taxon>
        <taxon>Coccidia</taxon>
        <taxon>Eucoccidiorida</taxon>
        <taxon>Eimeriorina</taxon>
        <taxon>Eimeriidae</taxon>
        <taxon>Cyclospora</taxon>
    </lineage>
</organism>
<name>A0A1D3CZY5_9EIME</name>